<dbReference type="PANTHER" id="PTHR11849">
    <property type="entry name" value="ETS"/>
    <property type="match status" value="1"/>
</dbReference>
<evidence type="ECO:0000313" key="6">
    <source>
        <dbReference type="EMBL" id="ROT77118.1"/>
    </source>
</evidence>
<keyword evidence="3" id="KW-0539">Nucleus</keyword>
<dbReference type="AlphaFoldDB" id="A0A423TKZ0"/>
<feature type="region of interest" description="Disordered" evidence="4">
    <location>
        <begin position="222"/>
        <end position="257"/>
    </location>
</feature>
<evidence type="ECO:0000256" key="3">
    <source>
        <dbReference type="RuleBase" id="RU004019"/>
    </source>
</evidence>
<dbReference type="InterPro" id="IPR036388">
    <property type="entry name" value="WH-like_DNA-bd_sf"/>
</dbReference>
<comment type="similarity">
    <text evidence="1 3">Belongs to the ETS family.</text>
</comment>
<dbReference type="SUPFAM" id="SSF46785">
    <property type="entry name" value="Winged helix' DNA-binding domain"/>
    <property type="match status" value="1"/>
</dbReference>
<accession>A0A423TKZ0</accession>
<dbReference type="Gene3D" id="1.10.150.50">
    <property type="entry name" value="Transcription Factor, Ets-1"/>
    <property type="match status" value="1"/>
</dbReference>
<organism evidence="6 7">
    <name type="scientific">Penaeus vannamei</name>
    <name type="common">Whiteleg shrimp</name>
    <name type="synonym">Litopenaeus vannamei</name>
    <dbReference type="NCBI Taxonomy" id="6689"/>
    <lineage>
        <taxon>Eukaryota</taxon>
        <taxon>Metazoa</taxon>
        <taxon>Ecdysozoa</taxon>
        <taxon>Arthropoda</taxon>
        <taxon>Crustacea</taxon>
        <taxon>Multicrustacea</taxon>
        <taxon>Malacostraca</taxon>
        <taxon>Eumalacostraca</taxon>
        <taxon>Eucarida</taxon>
        <taxon>Decapoda</taxon>
        <taxon>Dendrobranchiata</taxon>
        <taxon>Penaeoidea</taxon>
        <taxon>Penaeidae</taxon>
        <taxon>Penaeus</taxon>
    </lineage>
</organism>
<comment type="subcellular location">
    <subcellularLocation>
        <location evidence="3">Nucleus</location>
    </subcellularLocation>
</comment>
<keyword evidence="7" id="KW-1185">Reference proteome</keyword>
<sequence length="368" mass="41844">MESGFDSLESSLSFEDSLLQSSNIDHLYHTYLGSMDTFPAAYGGNDTYSTEQLNLQCQSLHDRAARQRGAQLETFQNVSVSDWRGEECAAWASSVCRRRGLGQNAVDLCSFKTLSGSLILQFSLQDFCTLVGDDIGRLFYKDFRAQVKRQGADYLEDQGEGNSSIFSTDSNAAQDADSWTYTKDDFQALDKYILEDTWDPQSDSLQDLDLQEQFMPIKYDEYQPQHPHMPEGHHHEPLTLQSDPTSSYPSPADSDVFKKIPTNTRRRERGPKSWEFLVRLLADPRTNPSVIRWEDEGDATFRLTQPDAIARMWGARSGKPSLSYVNFARGLRYHYNTGALEAVSERQLVYRCGPKALQYLKQLKQEGM</sequence>
<dbReference type="InterPro" id="IPR000418">
    <property type="entry name" value="Ets_dom"/>
</dbReference>
<dbReference type="EMBL" id="QCYY01001567">
    <property type="protein sequence ID" value="ROT77118.1"/>
    <property type="molecule type" value="Genomic_DNA"/>
</dbReference>
<dbReference type="Gene3D" id="1.10.10.10">
    <property type="entry name" value="Winged helix-like DNA-binding domain superfamily/Winged helix DNA-binding domain"/>
    <property type="match status" value="1"/>
</dbReference>
<feature type="domain" description="ETS" evidence="5">
    <location>
        <begin position="271"/>
        <end position="353"/>
    </location>
</feature>
<dbReference type="Pfam" id="PF00178">
    <property type="entry name" value="Ets"/>
    <property type="match status" value="1"/>
</dbReference>
<reference evidence="6 7" key="1">
    <citation type="submission" date="2018-04" db="EMBL/GenBank/DDBJ databases">
        <authorList>
            <person name="Zhang X."/>
            <person name="Yuan J."/>
            <person name="Li F."/>
            <person name="Xiang J."/>
        </authorList>
    </citation>
    <scope>NUCLEOTIDE SEQUENCE [LARGE SCALE GENOMIC DNA]</scope>
    <source>
        <tissue evidence="6">Muscle</tissue>
    </source>
</reference>
<dbReference type="Proteomes" id="UP000283509">
    <property type="component" value="Unassembled WGS sequence"/>
</dbReference>
<keyword evidence="2 3" id="KW-0238">DNA-binding</keyword>
<dbReference type="InterPro" id="IPR046328">
    <property type="entry name" value="ETS_fam"/>
</dbReference>
<evidence type="ECO:0000256" key="2">
    <source>
        <dbReference type="ARBA" id="ARBA00023125"/>
    </source>
</evidence>
<dbReference type="OrthoDB" id="5975550at2759"/>
<dbReference type="SUPFAM" id="SSF47769">
    <property type="entry name" value="SAM/Pointed domain"/>
    <property type="match status" value="1"/>
</dbReference>
<dbReference type="STRING" id="6689.A0A423TKZ0"/>
<dbReference type="PROSITE" id="PS50061">
    <property type="entry name" value="ETS_DOMAIN_3"/>
    <property type="match status" value="1"/>
</dbReference>
<feature type="compositionally biased region" description="Polar residues" evidence="4">
    <location>
        <begin position="239"/>
        <end position="249"/>
    </location>
</feature>
<dbReference type="GO" id="GO:0043565">
    <property type="term" value="F:sequence-specific DNA binding"/>
    <property type="evidence" value="ECO:0007669"/>
    <property type="project" value="InterPro"/>
</dbReference>
<protein>
    <submittedName>
        <fullName evidence="6">Putative ETS-likeous factor-like isoform X3</fullName>
    </submittedName>
</protein>
<evidence type="ECO:0000259" key="5">
    <source>
        <dbReference type="PROSITE" id="PS50061"/>
    </source>
</evidence>
<dbReference type="SMART" id="SM00413">
    <property type="entry name" value="ETS"/>
    <property type="match status" value="1"/>
</dbReference>
<dbReference type="GO" id="GO:0030154">
    <property type="term" value="P:cell differentiation"/>
    <property type="evidence" value="ECO:0007669"/>
    <property type="project" value="TreeGrafter"/>
</dbReference>
<evidence type="ECO:0000256" key="4">
    <source>
        <dbReference type="SAM" id="MobiDB-lite"/>
    </source>
</evidence>
<dbReference type="GO" id="GO:0000981">
    <property type="term" value="F:DNA-binding transcription factor activity, RNA polymerase II-specific"/>
    <property type="evidence" value="ECO:0007669"/>
    <property type="project" value="TreeGrafter"/>
</dbReference>
<gene>
    <name evidence="6" type="ORF">C7M84_004280</name>
</gene>
<dbReference type="InterPro" id="IPR036390">
    <property type="entry name" value="WH_DNA-bd_sf"/>
</dbReference>
<feature type="compositionally biased region" description="Basic and acidic residues" evidence="4">
    <location>
        <begin position="222"/>
        <end position="237"/>
    </location>
</feature>
<dbReference type="InterPro" id="IPR013761">
    <property type="entry name" value="SAM/pointed_sf"/>
</dbReference>
<evidence type="ECO:0000256" key="1">
    <source>
        <dbReference type="ARBA" id="ARBA00005562"/>
    </source>
</evidence>
<dbReference type="GO" id="GO:0005634">
    <property type="term" value="C:nucleus"/>
    <property type="evidence" value="ECO:0007669"/>
    <property type="project" value="UniProtKB-SubCell"/>
</dbReference>
<comment type="caution">
    <text evidence="6">The sequence shown here is derived from an EMBL/GenBank/DDBJ whole genome shotgun (WGS) entry which is preliminary data.</text>
</comment>
<proteinExistence type="inferred from homology"/>
<dbReference type="PRINTS" id="PR00454">
    <property type="entry name" value="ETSDOMAIN"/>
</dbReference>
<name>A0A423TKZ0_PENVA</name>
<dbReference type="PANTHER" id="PTHR11849:SF190">
    <property type="entry name" value="ETS-DOMAIN PROTEIN"/>
    <property type="match status" value="1"/>
</dbReference>
<evidence type="ECO:0000313" key="7">
    <source>
        <dbReference type="Proteomes" id="UP000283509"/>
    </source>
</evidence>
<reference evidence="6 7" key="2">
    <citation type="submission" date="2019-01" db="EMBL/GenBank/DDBJ databases">
        <title>The decoding of complex shrimp genome reveals the adaptation for benthos swimmer, frequently molting mechanism and breeding impact on genome.</title>
        <authorList>
            <person name="Sun Y."/>
            <person name="Gao Y."/>
            <person name="Yu Y."/>
        </authorList>
    </citation>
    <scope>NUCLEOTIDE SEQUENCE [LARGE SCALE GENOMIC DNA]</scope>
    <source>
        <tissue evidence="6">Muscle</tissue>
    </source>
</reference>